<evidence type="ECO:0000313" key="1">
    <source>
        <dbReference type="EMBL" id="MBB3710755.1"/>
    </source>
</evidence>
<dbReference type="RefSeq" id="WP_183469206.1">
    <property type="nucleotide sequence ID" value="NZ_JACIBX010000001.1"/>
</dbReference>
<sequence>MTRRIRLLAALPALIGMMLLLLASWGGEGGATDLAPVVAHHAETHAPTHTPKGHHDTTVDAACALMCLAQRSVAAGPEGFRSLARIDGGPALPASLPMRGRVPMPPWHPPEIV</sequence>
<gene>
    <name evidence="1" type="ORF">FHS00_000308</name>
</gene>
<evidence type="ECO:0000313" key="2">
    <source>
        <dbReference type="Proteomes" id="UP000576152"/>
    </source>
</evidence>
<protein>
    <recommendedName>
        <fullName evidence="3">DUF2946 domain-containing protein</fullName>
    </recommendedName>
</protein>
<keyword evidence="2" id="KW-1185">Reference proteome</keyword>
<comment type="caution">
    <text evidence="1">The sequence shown here is derived from an EMBL/GenBank/DDBJ whole genome shotgun (WGS) entry which is preliminary data.</text>
</comment>
<evidence type="ECO:0008006" key="3">
    <source>
        <dbReference type="Google" id="ProtNLM"/>
    </source>
</evidence>
<dbReference type="EMBL" id="JACIBX010000001">
    <property type="protein sequence ID" value="MBB3710755.1"/>
    <property type="molecule type" value="Genomic_DNA"/>
</dbReference>
<reference evidence="1 2" key="1">
    <citation type="submission" date="2020-08" db="EMBL/GenBank/DDBJ databases">
        <title>Genomic Encyclopedia of Type Strains, Phase III (KMG-III): the genomes of soil and plant-associated and newly described type strains.</title>
        <authorList>
            <person name="Whitman W."/>
        </authorList>
    </citation>
    <scope>NUCLEOTIDE SEQUENCE [LARGE SCALE GENOMIC DNA]</scope>
    <source>
        <strain evidence="1 2">CECT 8572</strain>
    </source>
</reference>
<organism evidence="1 2">
    <name type="scientific">Limimaricola variabilis</name>
    <dbReference type="NCBI Taxonomy" id="1492771"/>
    <lineage>
        <taxon>Bacteria</taxon>
        <taxon>Pseudomonadati</taxon>
        <taxon>Pseudomonadota</taxon>
        <taxon>Alphaproteobacteria</taxon>
        <taxon>Rhodobacterales</taxon>
        <taxon>Paracoccaceae</taxon>
        <taxon>Limimaricola</taxon>
    </lineage>
</organism>
<accession>A0ABR6HJL4</accession>
<proteinExistence type="predicted"/>
<name>A0ABR6HJL4_9RHOB</name>
<dbReference type="Proteomes" id="UP000576152">
    <property type="component" value="Unassembled WGS sequence"/>
</dbReference>